<gene>
    <name evidence="2" type="ORF">NDU88_002796</name>
</gene>
<name>A0AAV7LF34_PLEWA</name>
<feature type="region of interest" description="Disordered" evidence="1">
    <location>
        <begin position="107"/>
        <end position="130"/>
    </location>
</feature>
<sequence length="130" mass="14176">MTSQDVSNSVAYKKERRERRLGVLGCLETDEKTSTPEPTLRKPPSYWSGLEIPTIRHGHGAPSAEKKFPFLGLGGRAPAKMRSSPLIQGEWSGRLWGTGGVGASWQRCGQAPDSGAVRVRAGESARQRCR</sequence>
<feature type="compositionally biased region" description="Basic and acidic residues" evidence="1">
    <location>
        <begin position="120"/>
        <end position="130"/>
    </location>
</feature>
<feature type="region of interest" description="Disordered" evidence="1">
    <location>
        <begin position="23"/>
        <end position="46"/>
    </location>
</feature>
<protein>
    <submittedName>
        <fullName evidence="2">Uncharacterized protein</fullName>
    </submittedName>
</protein>
<dbReference type="EMBL" id="JANPWB010000015">
    <property type="protein sequence ID" value="KAJ1089647.1"/>
    <property type="molecule type" value="Genomic_DNA"/>
</dbReference>
<dbReference type="AlphaFoldDB" id="A0AAV7LF34"/>
<evidence type="ECO:0000256" key="1">
    <source>
        <dbReference type="SAM" id="MobiDB-lite"/>
    </source>
</evidence>
<organism evidence="2 3">
    <name type="scientific">Pleurodeles waltl</name>
    <name type="common">Iberian ribbed newt</name>
    <dbReference type="NCBI Taxonomy" id="8319"/>
    <lineage>
        <taxon>Eukaryota</taxon>
        <taxon>Metazoa</taxon>
        <taxon>Chordata</taxon>
        <taxon>Craniata</taxon>
        <taxon>Vertebrata</taxon>
        <taxon>Euteleostomi</taxon>
        <taxon>Amphibia</taxon>
        <taxon>Batrachia</taxon>
        <taxon>Caudata</taxon>
        <taxon>Salamandroidea</taxon>
        <taxon>Salamandridae</taxon>
        <taxon>Pleurodelinae</taxon>
        <taxon>Pleurodeles</taxon>
    </lineage>
</organism>
<proteinExistence type="predicted"/>
<accession>A0AAV7LF34</accession>
<evidence type="ECO:0000313" key="2">
    <source>
        <dbReference type="EMBL" id="KAJ1089647.1"/>
    </source>
</evidence>
<evidence type="ECO:0000313" key="3">
    <source>
        <dbReference type="Proteomes" id="UP001066276"/>
    </source>
</evidence>
<comment type="caution">
    <text evidence="2">The sequence shown here is derived from an EMBL/GenBank/DDBJ whole genome shotgun (WGS) entry which is preliminary data.</text>
</comment>
<reference evidence="2" key="1">
    <citation type="journal article" date="2022" name="bioRxiv">
        <title>Sequencing and chromosome-scale assembly of the giantPleurodeles waltlgenome.</title>
        <authorList>
            <person name="Brown T."/>
            <person name="Elewa A."/>
            <person name="Iarovenko S."/>
            <person name="Subramanian E."/>
            <person name="Araus A.J."/>
            <person name="Petzold A."/>
            <person name="Susuki M."/>
            <person name="Suzuki K.-i.T."/>
            <person name="Hayashi T."/>
            <person name="Toyoda A."/>
            <person name="Oliveira C."/>
            <person name="Osipova E."/>
            <person name="Leigh N.D."/>
            <person name="Simon A."/>
            <person name="Yun M.H."/>
        </authorList>
    </citation>
    <scope>NUCLEOTIDE SEQUENCE</scope>
    <source>
        <strain evidence="2">20211129_DDA</strain>
        <tissue evidence="2">Liver</tissue>
    </source>
</reference>
<dbReference type="Proteomes" id="UP001066276">
    <property type="component" value="Chromosome 11"/>
</dbReference>
<keyword evidence="3" id="KW-1185">Reference proteome</keyword>